<organism evidence="3 4">
    <name type="scientific">Azospirillum brasilense</name>
    <dbReference type="NCBI Taxonomy" id="192"/>
    <lineage>
        <taxon>Bacteria</taxon>
        <taxon>Pseudomonadati</taxon>
        <taxon>Pseudomonadota</taxon>
        <taxon>Alphaproteobacteria</taxon>
        <taxon>Rhodospirillales</taxon>
        <taxon>Azospirillaceae</taxon>
        <taxon>Azospirillum</taxon>
    </lineage>
</organism>
<sequence length="172" mass="19449">MWTPQDRRLVGDYCAGQALRDDRYRLIEPLLPAAKPDGRPRSTNMRRLLDVLFYVVRTGCQWRHLPPSPAFPPWPTVYRYFRSFLEAGVWESLRHHLVVMLREQEGRDPTLSAAIIDTQSVKTTEKGASEALTWPRKSRAASVTSRSIPRASCSASSSTPPASRTPTAPERC</sequence>
<dbReference type="InterPro" id="IPR025161">
    <property type="entry name" value="IS402-like_dom"/>
</dbReference>
<keyword evidence="3" id="KW-0614">Plasmid</keyword>
<dbReference type="Proteomes" id="UP000298596">
    <property type="component" value="Plasmid p1"/>
</dbReference>
<feature type="compositionally biased region" description="Low complexity" evidence="1">
    <location>
        <begin position="145"/>
        <end position="172"/>
    </location>
</feature>
<proteinExistence type="predicted"/>
<gene>
    <name evidence="3" type="ORF">D3867_15250</name>
</gene>
<dbReference type="Pfam" id="PF13340">
    <property type="entry name" value="DUF4096"/>
    <property type="match status" value="1"/>
</dbReference>
<feature type="domain" description="Insertion element IS402-like" evidence="2">
    <location>
        <begin position="19"/>
        <end position="93"/>
    </location>
</feature>
<feature type="region of interest" description="Disordered" evidence="1">
    <location>
        <begin position="127"/>
        <end position="172"/>
    </location>
</feature>
<evidence type="ECO:0000313" key="3">
    <source>
        <dbReference type="EMBL" id="QCO03428.1"/>
    </source>
</evidence>
<evidence type="ECO:0000259" key="2">
    <source>
        <dbReference type="Pfam" id="PF13340"/>
    </source>
</evidence>
<dbReference type="EMBL" id="CP032331">
    <property type="protein sequence ID" value="QCO03428.1"/>
    <property type="molecule type" value="Genomic_DNA"/>
</dbReference>
<dbReference type="AlphaFoldDB" id="A0A4D8Q0U0"/>
<protein>
    <submittedName>
        <fullName evidence="3">Transposase</fullName>
    </submittedName>
</protein>
<name>A0A4D8Q0U0_AZOBR</name>
<evidence type="ECO:0000313" key="4">
    <source>
        <dbReference type="Proteomes" id="UP000298596"/>
    </source>
</evidence>
<evidence type="ECO:0000256" key="1">
    <source>
        <dbReference type="SAM" id="MobiDB-lite"/>
    </source>
</evidence>
<dbReference type="PANTHER" id="PTHR30007:SF0">
    <property type="entry name" value="TRANSPOSASE"/>
    <property type="match status" value="1"/>
</dbReference>
<dbReference type="PANTHER" id="PTHR30007">
    <property type="entry name" value="PHP DOMAIN PROTEIN"/>
    <property type="match status" value="1"/>
</dbReference>
<accession>A0A4D8Q0U0</accession>
<geneLocation type="plasmid" evidence="3">
    <name>p1</name>
</geneLocation>
<reference evidence="3 4" key="1">
    <citation type="submission" date="2018-09" db="EMBL/GenBank/DDBJ databases">
        <title>Whole genome based analysis of evolution and adaptive divergence in Indian and Brazilian strains of Azospirillum brasilense.</title>
        <authorList>
            <person name="Singh C."/>
            <person name="Tripathi A.K."/>
        </authorList>
    </citation>
    <scope>NUCLEOTIDE SEQUENCE [LARGE SCALE GENOMIC DNA]</scope>
    <source>
        <strain evidence="3 4">MTCC4036</strain>
        <plasmid evidence="3 4">p1</plasmid>
    </source>
</reference>